<dbReference type="AlphaFoldDB" id="A0A164KE02"/>
<dbReference type="PATRIC" id="fig|1396.535.peg.5107"/>
<gene>
    <name evidence="1" type="ORF">B4088_6607</name>
</gene>
<proteinExistence type="predicted"/>
<evidence type="ECO:0000313" key="1">
    <source>
        <dbReference type="EMBL" id="KZD49547.1"/>
    </source>
</evidence>
<accession>A0A164KE02</accession>
<reference evidence="1 2" key="1">
    <citation type="submission" date="2015-09" db="EMBL/GenBank/DDBJ databases">
        <title>Bacillus cereus food isolates.</title>
        <authorList>
            <person name="Boekhorst J."/>
        </authorList>
    </citation>
    <scope>NUCLEOTIDE SEQUENCE [LARGE SCALE GENOMIC DNA]</scope>
    <source>
        <strain evidence="1 2">B4088</strain>
    </source>
</reference>
<sequence>MEGNGTPTFGSAVFWSTPLIRKVFGIKVVPSGFVSTKVGLSAETLPAFVKVTV</sequence>
<dbReference type="EMBL" id="LJKE01000137">
    <property type="protein sequence ID" value="KZD49547.1"/>
    <property type="molecule type" value="Genomic_DNA"/>
</dbReference>
<name>A0A164KE02_BACCE</name>
<organism evidence="1 2">
    <name type="scientific">Bacillus cereus</name>
    <dbReference type="NCBI Taxonomy" id="1396"/>
    <lineage>
        <taxon>Bacteria</taxon>
        <taxon>Bacillati</taxon>
        <taxon>Bacillota</taxon>
        <taxon>Bacilli</taxon>
        <taxon>Bacillales</taxon>
        <taxon>Bacillaceae</taxon>
        <taxon>Bacillus</taxon>
        <taxon>Bacillus cereus group</taxon>
    </lineage>
</organism>
<comment type="caution">
    <text evidence="1">The sequence shown here is derived from an EMBL/GenBank/DDBJ whole genome shotgun (WGS) entry which is preliminary data.</text>
</comment>
<protein>
    <submittedName>
        <fullName evidence="1">Uncharacterized protein</fullName>
    </submittedName>
</protein>
<evidence type="ECO:0000313" key="2">
    <source>
        <dbReference type="Proteomes" id="UP000076482"/>
    </source>
</evidence>
<dbReference type="Proteomes" id="UP000076482">
    <property type="component" value="Unassembled WGS sequence"/>
</dbReference>